<proteinExistence type="predicted"/>
<evidence type="ECO:0000256" key="4">
    <source>
        <dbReference type="ARBA" id="ARBA00022989"/>
    </source>
</evidence>
<feature type="transmembrane region" description="Helical" evidence="6">
    <location>
        <begin position="322"/>
        <end position="342"/>
    </location>
</feature>
<feature type="transmembrane region" description="Helical" evidence="6">
    <location>
        <begin position="390"/>
        <end position="409"/>
    </location>
</feature>
<comment type="caution">
    <text evidence="7">The sequence shown here is derived from an EMBL/GenBank/DDBJ whole genome shotgun (WGS) entry which is preliminary data.</text>
</comment>
<dbReference type="EMBL" id="ACBX02000008">
    <property type="protein sequence ID" value="EFB36262.1"/>
    <property type="molecule type" value="Genomic_DNA"/>
</dbReference>
<organism evidence="7 8">
    <name type="scientific">Segatella copri DSM 18205</name>
    <dbReference type="NCBI Taxonomy" id="537011"/>
    <lineage>
        <taxon>Bacteria</taxon>
        <taxon>Pseudomonadati</taxon>
        <taxon>Bacteroidota</taxon>
        <taxon>Bacteroidia</taxon>
        <taxon>Bacteroidales</taxon>
        <taxon>Prevotellaceae</taxon>
        <taxon>Segatella</taxon>
    </lineage>
</organism>
<name>D1PAK8_9BACT</name>
<comment type="subcellular location">
    <subcellularLocation>
        <location evidence="1">Cell membrane</location>
        <topology evidence="1">Multi-pass membrane protein</topology>
    </subcellularLocation>
</comment>
<feature type="transmembrane region" description="Helical" evidence="6">
    <location>
        <begin position="72"/>
        <end position="93"/>
    </location>
</feature>
<evidence type="ECO:0000256" key="6">
    <source>
        <dbReference type="SAM" id="Phobius"/>
    </source>
</evidence>
<evidence type="ECO:0000256" key="2">
    <source>
        <dbReference type="ARBA" id="ARBA00022475"/>
    </source>
</evidence>
<accession>D1PAK8</accession>
<keyword evidence="4 6" id="KW-1133">Transmembrane helix</keyword>
<dbReference type="PANTHER" id="PTHR30250">
    <property type="entry name" value="PST FAMILY PREDICTED COLANIC ACID TRANSPORTER"/>
    <property type="match status" value="1"/>
</dbReference>
<dbReference type="PaxDb" id="537011-PREVCOP_04233"/>
<feature type="transmembrane region" description="Helical" evidence="6">
    <location>
        <begin position="132"/>
        <end position="150"/>
    </location>
</feature>
<sequence>MLNFVNTTMSNATMRFITFEEGKGNLHKLNTVFCTSMNIHIVIAILTFLLLNSLGLWFLYNKMVIDPTRMNAAFWVLQFSILTCIVNIVSVPYNACIIAHEKMGAFAFITMLQQVVTLGLGLFLPFYCGDRLILYAVILMLVQILIRIIYGKYCKHKFTETSYHFIWDKKTTKEMTKFAGWTLNGNIAWVGYTQGLNVLMNMFCGTAVNAARGIAFTVQQKIIDFCNNFQVAVDPQITKTYSVEEYDKMHNLIIMSSKFSFYLMLVLSLPIFVEIDEILRLWLKIVPEHTANFVRLILCCSVIDIFRNPMNTSIHATGDIKVFQIWEATTLLLIVPLAYLALKLGYPAESVFVVQLIVFIIVQAERIFIVCPRIKMKKILYVRRLLLPSVKVLFTALIVPASLIIVWPIQPDNYIQLLTYLVLIAISTSSVVYFVGLAQNEKEKVKLIVKNKIGRK</sequence>
<keyword evidence="8" id="KW-1185">Reference proteome</keyword>
<dbReference type="InterPro" id="IPR050833">
    <property type="entry name" value="Poly_Biosynth_Transport"/>
</dbReference>
<reference evidence="7" key="1">
    <citation type="submission" date="2009-11" db="EMBL/GenBank/DDBJ databases">
        <authorList>
            <person name="Weinstock G."/>
            <person name="Sodergren E."/>
            <person name="Clifton S."/>
            <person name="Fulton L."/>
            <person name="Fulton B."/>
            <person name="Courtney L."/>
            <person name="Fronick C."/>
            <person name="Harrison M."/>
            <person name="Strong C."/>
            <person name="Farmer C."/>
            <person name="Delahaunty K."/>
            <person name="Markovic C."/>
            <person name="Hall O."/>
            <person name="Minx P."/>
            <person name="Tomlinson C."/>
            <person name="Mitreva M."/>
            <person name="Nelson J."/>
            <person name="Hou S."/>
            <person name="Wollam A."/>
            <person name="Pepin K.H."/>
            <person name="Johnson M."/>
            <person name="Bhonagiri V."/>
            <person name="Nash W.E."/>
            <person name="Warren W."/>
            <person name="Chinwalla A."/>
            <person name="Mardis E.R."/>
            <person name="Wilson R.K."/>
        </authorList>
    </citation>
    <scope>NUCLEOTIDE SEQUENCE [LARGE SCALE GENOMIC DNA]</scope>
    <source>
        <strain evidence="7">DSM 18205</strain>
    </source>
</reference>
<protein>
    <submittedName>
        <fullName evidence="7">Cation diffusion facilitator family transporter</fullName>
    </submittedName>
</protein>
<evidence type="ECO:0000256" key="5">
    <source>
        <dbReference type="ARBA" id="ARBA00023136"/>
    </source>
</evidence>
<feature type="transmembrane region" description="Helical" evidence="6">
    <location>
        <begin position="252"/>
        <end position="273"/>
    </location>
</feature>
<dbReference type="Proteomes" id="UP000004477">
    <property type="component" value="Unassembled WGS sequence"/>
</dbReference>
<evidence type="ECO:0000256" key="3">
    <source>
        <dbReference type="ARBA" id="ARBA00022692"/>
    </source>
</evidence>
<dbReference type="GO" id="GO:0005886">
    <property type="term" value="C:plasma membrane"/>
    <property type="evidence" value="ECO:0007669"/>
    <property type="project" value="UniProtKB-SubCell"/>
</dbReference>
<evidence type="ECO:0000313" key="7">
    <source>
        <dbReference type="EMBL" id="EFB36262.1"/>
    </source>
</evidence>
<dbReference type="PANTHER" id="PTHR30250:SF26">
    <property type="entry name" value="PSMA PROTEIN"/>
    <property type="match status" value="1"/>
</dbReference>
<gene>
    <name evidence="7" type="ORF">PREVCOP_04233</name>
</gene>
<feature type="transmembrane region" description="Helical" evidence="6">
    <location>
        <begin position="105"/>
        <end position="126"/>
    </location>
</feature>
<feature type="transmembrane region" description="Helical" evidence="6">
    <location>
        <begin position="348"/>
        <end position="369"/>
    </location>
</feature>
<dbReference type="AlphaFoldDB" id="D1PAK8"/>
<evidence type="ECO:0000256" key="1">
    <source>
        <dbReference type="ARBA" id="ARBA00004651"/>
    </source>
</evidence>
<feature type="transmembrane region" description="Helical" evidence="6">
    <location>
        <begin position="415"/>
        <end position="438"/>
    </location>
</feature>
<keyword evidence="2" id="KW-1003">Cell membrane</keyword>
<keyword evidence="3 6" id="KW-0812">Transmembrane</keyword>
<dbReference type="STRING" id="537011.PREVCOP_04233"/>
<evidence type="ECO:0000313" key="8">
    <source>
        <dbReference type="Proteomes" id="UP000004477"/>
    </source>
</evidence>
<dbReference type="HOGENOM" id="CLU_040798_1_0_10"/>
<feature type="transmembrane region" description="Helical" evidence="6">
    <location>
        <begin position="37"/>
        <end position="60"/>
    </location>
</feature>
<keyword evidence="5 6" id="KW-0472">Membrane</keyword>